<keyword evidence="2" id="KW-1185">Reference proteome</keyword>
<sequence length="57" mass="6555">MERTSANVSEERLKDLSVGNPKLARSWVMFEEGKMMADEIIFLRAEVARLSKTEPKK</sequence>
<gene>
    <name evidence="1" type="primary">orf00259</name>
</gene>
<organism evidence="1 2">
    <name type="scientific">Shigella phage Ag3</name>
    <dbReference type="NCBI Taxonomy" id="637730"/>
    <lineage>
        <taxon>Viruses</taxon>
        <taxon>Duplodnaviria</taxon>
        <taxon>Heunggongvirae</taxon>
        <taxon>Uroviricota</taxon>
        <taxon>Caudoviricetes</taxon>
        <taxon>Pantevenvirales</taxon>
        <taxon>Ackermannviridae</taxon>
        <taxon>Aglimvirinae</taxon>
        <taxon>Agtrevirus</taxon>
        <taxon>Agtrevirus AG3</taxon>
    </lineage>
</organism>
<accession>C8XUW9</accession>
<dbReference type="EMBL" id="FJ373894">
    <property type="protein sequence ID" value="ACO94449.1"/>
    <property type="molecule type" value="Genomic_DNA"/>
</dbReference>
<dbReference type="GeneID" id="8683792"/>
<evidence type="ECO:0000313" key="1">
    <source>
        <dbReference type="EMBL" id="ACO94449.1"/>
    </source>
</evidence>
<protein>
    <submittedName>
        <fullName evidence="1">Hypothetical phage protein</fullName>
    </submittedName>
</protein>
<dbReference type="RefSeq" id="YP_003358702.1">
    <property type="nucleotide sequence ID" value="NC_013693.1"/>
</dbReference>
<dbReference type="KEGG" id="vg:8683792"/>
<dbReference type="OrthoDB" id="36757at10239"/>
<proteinExistence type="predicted"/>
<reference evidence="1 2" key="1">
    <citation type="journal article" date="2011" name="Virol. J.">
        <title>A Shigella boydii bacteriophage which resembles Salmonella phage ViI.</title>
        <authorList>
            <person name="Anany H."/>
            <person name="Lingohr E.J."/>
            <person name="Villegas A."/>
            <person name="Ackermann H.W."/>
            <person name="She Y.M."/>
            <person name="Griffiths M.W."/>
            <person name="Kropinski A.M."/>
        </authorList>
    </citation>
    <scope>NUCLEOTIDE SEQUENCE [LARGE SCALE GENOMIC DNA]</scope>
</reference>
<evidence type="ECO:0000313" key="2">
    <source>
        <dbReference type="Proteomes" id="UP000002614"/>
    </source>
</evidence>
<name>C8XUW9_9CAUD</name>
<dbReference type="Proteomes" id="UP000002614">
    <property type="component" value="Segment"/>
</dbReference>